<comment type="caution">
    <text evidence="1">The sequence shown here is derived from an EMBL/GenBank/DDBJ whole genome shotgun (WGS) entry which is preliminary data.</text>
</comment>
<dbReference type="InterPro" id="IPR014989">
    <property type="entry name" value="DUF1839"/>
</dbReference>
<gene>
    <name evidence="1" type="ORF">CLV41_101763</name>
</gene>
<dbReference type="Pfam" id="PF08893">
    <property type="entry name" value="DUF1839"/>
    <property type="match status" value="1"/>
</dbReference>
<proteinExistence type="predicted"/>
<dbReference type="AlphaFoldDB" id="A0A2S3V3R5"/>
<protein>
    <submittedName>
        <fullName evidence="1">Uncharacterized protein DUF1839</fullName>
    </submittedName>
</protein>
<name>A0A2S3V3R5_9HYPH</name>
<dbReference type="RefSeq" id="WP_103220901.1">
    <property type="nucleotide sequence ID" value="NZ_PPCN01000001.1"/>
</dbReference>
<dbReference type="Proteomes" id="UP000236959">
    <property type="component" value="Unassembled WGS sequence"/>
</dbReference>
<reference evidence="1 2" key="1">
    <citation type="submission" date="2018-01" db="EMBL/GenBank/DDBJ databases">
        <title>Genomic Encyclopedia of Archaeal and Bacterial Type Strains, Phase II (KMG-II): from individual species to whole genera.</title>
        <authorList>
            <person name="Goeker M."/>
        </authorList>
    </citation>
    <scope>NUCLEOTIDE SEQUENCE [LARGE SCALE GENOMIC DNA]</scope>
    <source>
        <strain evidence="1 2">DSM 17023</strain>
    </source>
</reference>
<dbReference type="EMBL" id="PPCN01000001">
    <property type="protein sequence ID" value="POF34309.1"/>
    <property type="molecule type" value="Genomic_DNA"/>
</dbReference>
<evidence type="ECO:0000313" key="1">
    <source>
        <dbReference type="EMBL" id="POF34309.1"/>
    </source>
</evidence>
<dbReference type="OrthoDB" id="8477651at2"/>
<evidence type="ECO:0000313" key="2">
    <source>
        <dbReference type="Proteomes" id="UP000236959"/>
    </source>
</evidence>
<sequence length="341" mass="38855">MTEAVVFEALSAAGYIRSPLHALERDWPETNCYLDAWIEVLPSLGLPPEACLAYSLTQDFEGDQFTFFKVPLEDLEALYGLKVTELAIYDRVENHIFHQLERGRLSLVEVDSYFLPDTQGVGYHELHGKTTIAINRMDFENRTLEYFHGLGLHRLEGDDFDGVFQRGAHEKPVAFRPYTEFVKFPEKVPSREQILSVSEDLLRHHLKRRPAENPVASFARVFPEQVERVSERDFDFFHLYAFNTLRQLGANFELFSSYLQWLAAQGRTGFEEAVAEAKTISSTCKMVQFKLARAVMRKKFQGLDESLLPAVTAWDNLILHLDRHYGDGEAGFAPVVSAAGA</sequence>
<accession>A0A2S3V3R5</accession>
<keyword evidence="2" id="KW-1185">Reference proteome</keyword>
<organism evidence="1 2">
    <name type="scientific">Roseibium marinum</name>
    <dbReference type="NCBI Taxonomy" id="281252"/>
    <lineage>
        <taxon>Bacteria</taxon>
        <taxon>Pseudomonadati</taxon>
        <taxon>Pseudomonadota</taxon>
        <taxon>Alphaproteobacteria</taxon>
        <taxon>Hyphomicrobiales</taxon>
        <taxon>Stappiaceae</taxon>
        <taxon>Roseibium</taxon>
    </lineage>
</organism>